<dbReference type="EMBL" id="QTSX02002251">
    <property type="protein sequence ID" value="KAJ9076731.1"/>
    <property type="molecule type" value="Genomic_DNA"/>
</dbReference>
<evidence type="ECO:0000313" key="2">
    <source>
        <dbReference type="Proteomes" id="UP001165960"/>
    </source>
</evidence>
<reference evidence="1" key="1">
    <citation type="submission" date="2022-04" db="EMBL/GenBank/DDBJ databases">
        <title>Genome of the entomopathogenic fungus Entomophthora muscae.</title>
        <authorList>
            <person name="Elya C."/>
            <person name="Lovett B.R."/>
            <person name="Lee E."/>
            <person name="Macias A.M."/>
            <person name="Hajek A.E."/>
            <person name="De Bivort B.L."/>
            <person name="Kasson M.T."/>
            <person name="De Fine Licht H.H."/>
            <person name="Stajich J.E."/>
        </authorList>
    </citation>
    <scope>NUCLEOTIDE SEQUENCE</scope>
    <source>
        <strain evidence="1">Berkeley</strain>
    </source>
</reference>
<evidence type="ECO:0000313" key="1">
    <source>
        <dbReference type="EMBL" id="KAJ9076731.1"/>
    </source>
</evidence>
<protein>
    <submittedName>
        <fullName evidence="1">Uncharacterized protein</fullName>
    </submittedName>
</protein>
<organism evidence="1 2">
    <name type="scientific">Entomophthora muscae</name>
    <dbReference type="NCBI Taxonomy" id="34485"/>
    <lineage>
        <taxon>Eukaryota</taxon>
        <taxon>Fungi</taxon>
        <taxon>Fungi incertae sedis</taxon>
        <taxon>Zoopagomycota</taxon>
        <taxon>Entomophthoromycotina</taxon>
        <taxon>Entomophthoromycetes</taxon>
        <taxon>Entomophthorales</taxon>
        <taxon>Entomophthoraceae</taxon>
        <taxon>Entomophthora</taxon>
    </lineage>
</organism>
<accession>A0ACC2TQH2</accession>
<comment type="caution">
    <text evidence="1">The sequence shown here is derived from an EMBL/GenBank/DDBJ whole genome shotgun (WGS) entry which is preliminary data.</text>
</comment>
<name>A0ACC2TQH2_9FUNG</name>
<keyword evidence="2" id="KW-1185">Reference proteome</keyword>
<dbReference type="Proteomes" id="UP001165960">
    <property type="component" value="Unassembled WGS sequence"/>
</dbReference>
<sequence>MTTRGKKFIGYEFKRLFKDWYQPKDGLAPAEVKVFRGGAHLVIGKILNEFAAMKTKYKPQTKKLPHLENENPFQLAPGFNPGNFMATNELEHHSLATPPATASSIITNLPYRQNR</sequence>
<proteinExistence type="predicted"/>
<gene>
    <name evidence="1" type="ORF">DSO57_1023376</name>
</gene>